<evidence type="ECO:0000259" key="7">
    <source>
        <dbReference type="Pfam" id="PF02463"/>
    </source>
</evidence>
<dbReference type="InterPro" id="IPR042174">
    <property type="entry name" value="RecF_2"/>
</dbReference>
<evidence type="ECO:0000313" key="8">
    <source>
        <dbReference type="EMBL" id="CAK8163270.1"/>
    </source>
</evidence>
<protein>
    <recommendedName>
        <fullName evidence="6">DNA replication and repair protein RecF</fullName>
    </recommendedName>
</protein>
<evidence type="ECO:0000313" key="9">
    <source>
        <dbReference type="Proteomes" id="UP001314181"/>
    </source>
</evidence>
<dbReference type="PANTHER" id="PTHR32182:SF0">
    <property type="entry name" value="DNA REPLICATION AND REPAIR PROTEIN RECF"/>
    <property type="match status" value="1"/>
</dbReference>
<evidence type="ECO:0000256" key="2">
    <source>
        <dbReference type="ARBA" id="ARBA00022705"/>
    </source>
</evidence>
<keyword evidence="2 6" id="KW-0235">DNA replication</keyword>
<proteinExistence type="inferred from homology"/>
<gene>
    <name evidence="6 8" type="primary">recF</name>
    <name evidence="8" type="ORF">CAXC1_330030</name>
</gene>
<dbReference type="EMBL" id="CAWVOK010000026">
    <property type="protein sequence ID" value="CAK8163270.1"/>
    <property type="molecule type" value="Genomic_DNA"/>
</dbReference>
<dbReference type="PANTHER" id="PTHR32182">
    <property type="entry name" value="DNA REPLICATION AND REPAIR PROTEIN RECF"/>
    <property type="match status" value="1"/>
</dbReference>
<feature type="binding site" evidence="6">
    <location>
        <begin position="32"/>
        <end position="39"/>
    </location>
    <ligand>
        <name>ATP</name>
        <dbReference type="ChEBI" id="CHEBI:30616"/>
    </ligand>
</feature>
<dbReference type="InterPro" id="IPR003395">
    <property type="entry name" value="RecF/RecN/SMC_N"/>
</dbReference>
<organism evidence="8 9">
    <name type="scientific">Candidatus Xenohaliotis californiensis</name>
    <dbReference type="NCBI Taxonomy" id="84677"/>
    <lineage>
        <taxon>Bacteria</taxon>
        <taxon>Pseudomonadati</taxon>
        <taxon>Pseudomonadota</taxon>
        <taxon>Alphaproteobacteria</taxon>
        <taxon>Rickettsiales</taxon>
        <taxon>Anaplasmataceae</taxon>
        <taxon>Candidatus Xenohaliotis</taxon>
    </lineage>
</organism>
<comment type="similarity">
    <text evidence="6">Belongs to the RecF family.</text>
</comment>
<dbReference type="Proteomes" id="UP001314181">
    <property type="component" value="Unassembled WGS sequence"/>
</dbReference>
<keyword evidence="6" id="KW-0234">DNA repair</keyword>
<keyword evidence="9" id="KW-1185">Reference proteome</keyword>
<feature type="domain" description="RecF/RecN/SMC N-terminal" evidence="7">
    <location>
        <begin position="5"/>
        <end position="340"/>
    </location>
</feature>
<sequence>MNCLIKELSLKNFRNHKNININLNPGINAVVGANASGKTSILEAISMLYPGRGIKNSTAANITMLNSKNDYWYTEGRFLQRTVDCTIATEYHNKKKLLLINGEKSSSSKLLKNIQIIWLSPAISHKIIMSMSSRRQFIDRITYLFCSNHAKLISKYEKAVQERNKLLLNKNYNKNWMCAIEKNLAETAINVMFNRTNAINLLNKTATDKTHNATPVQIEIISNTTHAINDEPSEAVSKMLKSFDISRNKDMETCRTNIGPHRCEVRINNPINKTPIDNASSGEQKLMLTSIMLMQVLAKKLEHNTTPIILLDDITTQLDSNNIKILLNALSKINCQSIISDTMQNKNYTTIISLK</sequence>
<keyword evidence="1 6" id="KW-0963">Cytoplasm</keyword>
<evidence type="ECO:0000256" key="3">
    <source>
        <dbReference type="ARBA" id="ARBA00022741"/>
    </source>
</evidence>
<keyword evidence="4 6" id="KW-0067">ATP-binding</keyword>
<dbReference type="HAMAP" id="MF_00365">
    <property type="entry name" value="RecF"/>
    <property type="match status" value="1"/>
</dbReference>
<evidence type="ECO:0000256" key="4">
    <source>
        <dbReference type="ARBA" id="ARBA00022840"/>
    </source>
</evidence>
<dbReference type="SUPFAM" id="SSF52540">
    <property type="entry name" value="P-loop containing nucleoside triphosphate hydrolases"/>
    <property type="match status" value="1"/>
</dbReference>
<dbReference type="RefSeq" id="WP_338364324.1">
    <property type="nucleotide sequence ID" value="NZ_CAWVOK010000026.1"/>
</dbReference>
<keyword evidence="6" id="KW-0227">DNA damage</keyword>
<comment type="function">
    <text evidence="6">The RecF protein is involved in DNA metabolism; it is required for DNA replication and normal SOS inducibility. RecF binds preferentially to single-stranded, linear DNA. It also seems to bind ATP.</text>
</comment>
<dbReference type="Gene3D" id="1.20.1050.90">
    <property type="entry name" value="RecF/RecN/SMC, N-terminal domain"/>
    <property type="match status" value="1"/>
</dbReference>
<comment type="caution">
    <text evidence="8">The sequence shown here is derived from an EMBL/GenBank/DDBJ whole genome shotgun (WGS) entry which is preliminary data.</text>
</comment>
<dbReference type="InterPro" id="IPR027417">
    <property type="entry name" value="P-loop_NTPase"/>
</dbReference>
<reference evidence="8 9" key="1">
    <citation type="submission" date="2024-01" db="EMBL/GenBank/DDBJ databases">
        <authorList>
            <person name="Kunselman E."/>
        </authorList>
    </citation>
    <scope>NUCLEOTIDE SEQUENCE [LARGE SCALE GENOMIC DNA]</scope>
    <source>
        <strain evidence="8">2 abalone samples</strain>
    </source>
</reference>
<name>A0ABP0EWU7_9RICK</name>
<keyword evidence="6" id="KW-0742">SOS response</keyword>
<dbReference type="NCBIfam" id="TIGR00611">
    <property type="entry name" value="recf"/>
    <property type="match status" value="1"/>
</dbReference>
<comment type="subcellular location">
    <subcellularLocation>
        <location evidence="6">Cytoplasm</location>
    </subcellularLocation>
</comment>
<keyword evidence="3 6" id="KW-0547">Nucleotide-binding</keyword>
<dbReference type="Pfam" id="PF02463">
    <property type="entry name" value="SMC_N"/>
    <property type="match status" value="1"/>
</dbReference>
<dbReference type="Gene3D" id="3.40.50.300">
    <property type="entry name" value="P-loop containing nucleotide triphosphate hydrolases"/>
    <property type="match status" value="1"/>
</dbReference>
<dbReference type="InterPro" id="IPR001238">
    <property type="entry name" value="DNA-binding_RecF"/>
</dbReference>
<accession>A0ABP0EWU7</accession>
<evidence type="ECO:0000256" key="6">
    <source>
        <dbReference type="HAMAP-Rule" id="MF_00365"/>
    </source>
</evidence>
<keyword evidence="5 6" id="KW-0238">DNA-binding</keyword>
<evidence type="ECO:0000256" key="5">
    <source>
        <dbReference type="ARBA" id="ARBA00023125"/>
    </source>
</evidence>
<evidence type="ECO:0000256" key="1">
    <source>
        <dbReference type="ARBA" id="ARBA00022490"/>
    </source>
</evidence>